<keyword evidence="3" id="KW-1185">Reference proteome</keyword>
<dbReference type="EMBL" id="SRRO01000001">
    <property type="protein sequence ID" value="TGN63554.1"/>
    <property type="molecule type" value="Genomic_DNA"/>
</dbReference>
<feature type="domain" description="NB-ARC" evidence="1">
    <location>
        <begin position="331"/>
        <end position="377"/>
    </location>
</feature>
<dbReference type="OrthoDB" id="4326794at2"/>
<accession>A0A4Z1C0E7</accession>
<protein>
    <recommendedName>
        <fullName evidence="1">NB-ARC domain-containing protein</fullName>
    </recommendedName>
</protein>
<evidence type="ECO:0000259" key="1">
    <source>
        <dbReference type="Pfam" id="PF00931"/>
    </source>
</evidence>
<dbReference type="GO" id="GO:0043531">
    <property type="term" value="F:ADP binding"/>
    <property type="evidence" value="ECO:0007669"/>
    <property type="project" value="InterPro"/>
</dbReference>
<reference evidence="2 3" key="1">
    <citation type="submission" date="2019-04" db="EMBL/GenBank/DDBJ databases">
        <title>Three New Species of Nocardioides, Nocardioides euryhalodurans sp. nov., Nocardioides seonyuensis sp. nov. and Nocardioides eburneoflavus sp. nov. Isolated from Soil.</title>
        <authorList>
            <person name="Roh S.G."/>
            <person name="Lee C."/>
            <person name="Kim M.-K."/>
            <person name="Kim S.B."/>
        </authorList>
    </citation>
    <scope>NUCLEOTIDE SEQUENCE [LARGE SCALE GENOMIC DNA]</scope>
    <source>
        <strain evidence="2 3">MMS17-SY213</strain>
    </source>
</reference>
<dbReference type="RefSeq" id="WP_135838092.1">
    <property type="nucleotide sequence ID" value="NZ_SRRO01000001.1"/>
</dbReference>
<dbReference type="SUPFAM" id="SSF52540">
    <property type="entry name" value="P-loop containing nucleoside triphosphate hydrolases"/>
    <property type="match status" value="1"/>
</dbReference>
<name>A0A4Z1C0E7_9ACTN</name>
<dbReference type="PANTHER" id="PTHR47691">
    <property type="entry name" value="REGULATOR-RELATED"/>
    <property type="match status" value="1"/>
</dbReference>
<dbReference type="Proteomes" id="UP000297496">
    <property type="component" value="Unassembled WGS sequence"/>
</dbReference>
<sequence>MWRPVTQVRQRVQDALAVSEDGAYMELMAAHEFVLKASTAVLIGLLDAPDAKLAHSLEWTCVRDNGLHRWQQVLAEVTSGAVQKAEYKHYEDTHRLLNARDSALTTVYTEKVASGDWRHDVAERLDLLRRELSVEMAGPGAKPSLRYWFDNLHTLRNWTRGHGLPSVHQRIAAVEPLMEVFDLLVTKLPQFAWPLIYVMPTLGGRAVARPLSDHEPPRHLRLKDLDEGVYVLNDDELAPVRLLTTDRSMDKFFLPNGQYQEATSPQGVKTTYQALCYSADIKTRHEATRWRGERPVLTDSVTAGRRALVGDNNLPPTPPNYVARGALEADLVDTLLNDRDHVVTLMGRGGIGKTTLALHVLHNRLDENAFANRIWLSARNVDLEDDQRYNRPKPVRRQVASIEEVAFEFCCLVQDAEVSREDAPRIMQEYVSDRQSLAPLLVVFDNFETVDDPLALYKWIADSFRVPNKALITTRVEDFRGDLKIDVRGMERQEFFQLVDETARRRHISDRIDDAQIEELYRETGGHPYVAQVILAEAERTGNKIRRPRTLMATKDEILGALFGAIYDSLDSDAQRVFLVAAQYGSVIPKWQFEALLLRPGNELRVDVIGALETLCAASLLEVIRVGDESLKDREEFLYTPMAASAFAERVWRRGTLDFDVRDAIEEDLRAAEIFRPKLTLEQVTNGFGFAFDRFVRTLSGDVVERGGITANESAMLDYVCDHFPAGWAAAAQIYEQLEDSGKAISSLKGYLASYPDAWATWKELARLQRRVGATAVAGRTLLQGALSSSVARDRRARLLEVLGDWFTLVERSVYEPMQARNTARQCVEALNLGTVEYSGSEDALVVRLLVIAQRRDDARKHLRSALLRHPSNTSLQALRAALFD</sequence>
<dbReference type="AlphaFoldDB" id="A0A4Z1C0E7"/>
<evidence type="ECO:0000313" key="3">
    <source>
        <dbReference type="Proteomes" id="UP000297496"/>
    </source>
</evidence>
<proteinExistence type="predicted"/>
<dbReference type="InterPro" id="IPR027417">
    <property type="entry name" value="P-loop_NTPase"/>
</dbReference>
<dbReference type="InterPro" id="IPR002182">
    <property type="entry name" value="NB-ARC"/>
</dbReference>
<organism evidence="2 3">
    <name type="scientific">Nocardioides eburneiflavus</name>
    <dbReference type="NCBI Taxonomy" id="2518372"/>
    <lineage>
        <taxon>Bacteria</taxon>
        <taxon>Bacillati</taxon>
        <taxon>Actinomycetota</taxon>
        <taxon>Actinomycetes</taxon>
        <taxon>Propionibacteriales</taxon>
        <taxon>Nocardioidaceae</taxon>
        <taxon>Nocardioides</taxon>
    </lineage>
</organism>
<dbReference type="Pfam" id="PF00931">
    <property type="entry name" value="NB-ARC"/>
    <property type="match status" value="1"/>
</dbReference>
<dbReference type="PANTHER" id="PTHR47691:SF3">
    <property type="entry name" value="HTH-TYPE TRANSCRIPTIONAL REGULATOR RV0890C-RELATED"/>
    <property type="match status" value="1"/>
</dbReference>
<gene>
    <name evidence="2" type="ORF">EXE59_06025</name>
</gene>
<dbReference type="Gene3D" id="3.40.50.300">
    <property type="entry name" value="P-loop containing nucleotide triphosphate hydrolases"/>
    <property type="match status" value="1"/>
</dbReference>
<evidence type="ECO:0000313" key="2">
    <source>
        <dbReference type="EMBL" id="TGN63554.1"/>
    </source>
</evidence>
<comment type="caution">
    <text evidence="2">The sequence shown here is derived from an EMBL/GenBank/DDBJ whole genome shotgun (WGS) entry which is preliminary data.</text>
</comment>